<dbReference type="RefSeq" id="WP_323124384.1">
    <property type="nucleotide sequence ID" value="NZ_JAYESH010000009.1"/>
</dbReference>
<evidence type="ECO:0000256" key="1">
    <source>
        <dbReference type="SAM" id="MobiDB-lite"/>
    </source>
</evidence>
<dbReference type="EMBL" id="JAYKYQ010000013">
    <property type="protein sequence ID" value="MEB3513745.1"/>
    <property type="molecule type" value="Genomic_DNA"/>
</dbReference>
<dbReference type="Proteomes" id="UP001348098">
    <property type="component" value="Unassembled WGS sequence"/>
</dbReference>
<evidence type="ECO:0000313" key="3">
    <source>
        <dbReference type="Proteomes" id="UP001348098"/>
    </source>
</evidence>
<evidence type="ECO:0000313" key="2">
    <source>
        <dbReference type="EMBL" id="MEB3513745.1"/>
    </source>
</evidence>
<reference evidence="2 3" key="1">
    <citation type="submission" date="2023-12" db="EMBL/GenBank/DDBJ databases">
        <title>novel species in genus Nocarida.</title>
        <authorList>
            <person name="Li Z."/>
        </authorList>
    </citation>
    <scope>NUCLEOTIDE SEQUENCE [LARGE SCALE GENOMIC DNA]</scope>
    <source>
        <strain evidence="2 3">CDC186</strain>
    </source>
</reference>
<feature type="compositionally biased region" description="Polar residues" evidence="1">
    <location>
        <begin position="1"/>
        <end position="10"/>
    </location>
</feature>
<proteinExistence type="predicted"/>
<protein>
    <submittedName>
        <fullName evidence="2">Uncharacterized protein</fullName>
    </submittedName>
</protein>
<feature type="region of interest" description="Disordered" evidence="1">
    <location>
        <begin position="1"/>
        <end position="20"/>
    </location>
</feature>
<sequence>MGPLSQTGTHAQLLGEDGPYRRLGVAYVGDETASVGDRESEAAT</sequence>
<organism evidence="2 3">
    <name type="scientific">Nocardia implantans</name>
    <dbReference type="NCBI Taxonomy" id="3108168"/>
    <lineage>
        <taxon>Bacteria</taxon>
        <taxon>Bacillati</taxon>
        <taxon>Actinomycetota</taxon>
        <taxon>Actinomycetes</taxon>
        <taxon>Mycobacteriales</taxon>
        <taxon>Nocardiaceae</taxon>
        <taxon>Nocardia</taxon>
    </lineage>
</organism>
<gene>
    <name evidence="2" type="ORF">U3653_27275</name>
</gene>
<keyword evidence="3" id="KW-1185">Reference proteome</keyword>
<comment type="caution">
    <text evidence="2">The sequence shown here is derived from an EMBL/GenBank/DDBJ whole genome shotgun (WGS) entry which is preliminary data.</text>
</comment>
<name>A0ABU6B233_9NOCA</name>
<accession>A0ABU6B233</accession>